<reference evidence="1 2" key="1">
    <citation type="submission" date="2020-06" db="EMBL/GenBank/DDBJ databases">
        <title>REHAB project genomes.</title>
        <authorList>
            <person name="Shaw L.P."/>
        </authorList>
    </citation>
    <scope>NUCLEOTIDE SEQUENCE [LARGE SCALE GENOMIC DNA]</scope>
    <source>
        <strain evidence="1 2">RHB01-C20</strain>
    </source>
</reference>
<name>A0A6G8N4J5_ECOLX</name>
<evidence type="ECO:0000313" key="2">
    <source>
        <dbReference type="Proteomes" id="UP000514533"/>
    </source>
</evidence>
<dbReference type="InterPro" id="IPR036388">
    <property type="entry name" value="WH-like_DNA-bd_sf"/>
</dbReference>
<dbReference type="GO" id="GO:0006351">
    <property type="term" value="P:DNA-templated transcription"/>
    <property type="evidence" value="ECO:0007669"/>
    <property type="project" value="InterPro"/>
</dbReference>
<organism evidence="1 2">
    <name type="scientific">Escherichia coli</name>
    <dbReference type="NCBI Taxonomy" id="562"/>
    <lineage>
        <taxon>Bacteria</taxon>
        <taxon>Pseudomonadati</taxon>
        <taxon>Pseudomonadota</taxon>
        <taxon>Gammaproteobacteria</taxon>
        <taxon>Enterobacterales</taxon>
        <taxon>Enterobacteriaceae</taxon>
        <taxon>Escherichia</taxon>
    </lineage>
</organism>
<evidence type="ECO:0000313" key="1">
    <source>
        <dbReference type="EMBL" id="QMS39143.1"/>
    </source>
</evidence>
<dbReference type="RefSeq" id="WP_072023898.1">
    <property type="nucleotide sequence ID" value="NZ_BFWA01000118.1"/>
</dbReference>
<dbReference type="Gene3D" id="1.10.10.10">
    <property type="entry name" value="Winged helix-like DNA-binding domain superfamily/Winged helix DNA-binding domain"/>
    <property type="match status" value="1"/>
</dbReference>
<proteinExistence type="predicted"/>
<gene>
    <name evidence="1" type="ORF">HVV39_14495</name>
</gene>
<sequence>MAGEIFTSIHNNYRHRIPAGVSDLVEQPLYIIVATWAMRTNTLLTTEEVSREFLLTQQRATDIIHYIHNEGSKHITSERITLIKNTPKRTRYRALKIINVTPLPKQLLKNIRSTFTDMTFRVKPESLILTIFFLGLIP</sequence>
<accession>A0A6G8N4J5</accession>
<protein>
    <submittedName>
        <fullName evidence="1">CaiF/GrlA family transcriptional regulator</fullName>
    </submittedName>
</protein>
<dbReference type="InterPro" id="IPR020357">
    <property type="entry name" value="Tscrpt_reg_CaiF/GrlA"/>
</dbReference>
<dbReference type="Proteomes" id="UP000514533">
    <property type="component" value="Chromosome"/>
</dbReference>
<dbReference type="Pfam" id="PF07180">
    <property type="entry name" value="CaiF_GrlA"/>
    <property type="match status" value="1"/>
</dbReference>
<dbReference type="EMBL" id="CP055981">
    <property type="protein sequence ID" value="QMS39143.1"/>
    <property type="molecule type" value="Genomic_DNA"/>
</dbReference>
<dbReference type="AlphaFoldDB" id="A0A6G8N4J5"/>